<dbReference type="EC" id="3.1.2.14" evidence="3"/>
<dbReference type="PANTHER" id="PTHR43775">
    <property type="entry name" value="FATTY ACID SYNTHASE"/>
    <property type="match status" value="1"/>
</dbReference>
<comment type="catalytic activity">
    <reaction evidence="42">
        <text>(2E)-hexenoyl-[ACP] + NADPH + H(+) = hexanoyl-[ACP] + NADP(+)</text>
        <dbReference type="Rhea" id="RHEA:41832"/>
        <dbReference type="Rhea" id="RHEA-COMP:9631"/>
        <dbReference type="Rhea" id="RHEA-COMP:9632"/>
        <dbReference type="ChEBI" id="CHEBI:15378"/>
        <dbReference type="ChEBI" id="CHEBI:57783"/>
        <dbReference type="ChEBI" id="CHEBI:58349"/>
        <dbReference type="ChEBI" id="CHEBI:78458"/>
        <dbReference type="ChEBI" id="CHEBI:78459"/>
    </reaction>
    <physiologicalReaction direction="left-to-right" evidence="42">
        <dbReference type="Rhea" id="RHEA:41833"/>
    </physiologicalReaction>
</comment>
<comment type="catalytic activity">
    <reaction evidence="57">
        <text>(2E)-tetradecenoyl-[ACP] + NADPH + H(+) = tetradecanoyl-[ACP] + NADP(+)</text>
        <dbReference type="Rhea" id="RHEA:41896"/>
        <dbReference type="Rhea" id="RHEA-COMP:9647"/>
        <dbReference type="Rhea" id="RHEA-COMP:9648"/>
        <dbReference type="ChEBI" id="CHEBI:15378"/>
        <dbReference type="ChEBI" id="CHEBI:57783"/>
        <dbReference type="ChEBI" id="CHEBI:58349"/>
        <dbReference type="ChEBI" id="CHEBI:78475"/>
        <dbReference type="ChEBI" id="CHEBI:78477"/>
    </reaction>
    <physiologicalReaction direction="left-to-right" evidence="57">
        <dbReference type="Rhea" id="RHEA:41897"/>
    </physiologicalReaction>
</comment>
<dbReference type="EC" id="1.3.1.39" evidence="2"/>
<comment type="catalytic activity">
    <reaction evidence="59">
        <text>3-oxohexadecanoyl-[ACP] + NADPH + H(+) = (3R)-hydroxyhexadecanoyl-[ACP] + NADP(+)</text>
        <dbReference type="Rhea" id="RHEA:41904"/>
        <dbReference type="Rhea" id="RHEA-COMP:9649"/>
        <dbReference type="Rhea" id="RHEA-COMP:9650"/>
        <dbReference type="ChEBI" id="CHEBI:15378"/>
        <dbReference type="ChEBI" id="CHEBI:57783"/>
        <dbReference type="ChEBI" id="CHEBI:58349"/>
        <dbReference type="ChEBI" id="CHEBI:78478"/>
        <dbReference type="ChEBI" id="CHEBI:78480"/>
    </reaction>
    <physiologicalReaction direction="left-to-right" evidence="59">
        <dbReference type="Rhea" id="RHEA:41905"/>
    </physiologicalReaction>
</comment>
<evidence type="ECO:0000256" key="32">
    <source>
        <dbReference type="ARBA" id="ARBA00023442"/>
    </source>
</evidence>
<evidence type="ECO:0000256" key="28">
    <source>
        <dbReference type="ARBA" id="ARBA00023398"/>
    </source>
</evidence>
<evidence type="ECO:0000256" key="5">
    <source>
        <dbReference type="ARBA" id="ARBA00012948"/>
    </source>
</evidence>
<dbReference type="InterPro" id="IPR050091">
    <property type="entry name" value="PKS_NRPS_Biosynth_Enz"/>
</dbReference>
<dbReference type="InterPro" id="IPR013968">
    <property type="entry name" value="PKS_KR"/>
</dbReference>
<dbReference type="SUPFAM" id="SSF53335">
    <property type="entry name" value="S-adenosyl-L-methionine-dependent methyltransferases"/>
    <property type="match status" value="1"/>
</dbReference>
<keyword evidence="13" id="KW-0378">Hydrolase</keyword>
<dbReference type="Pfam" id="PF08659">
    <property type="entry name" value="KR"/>
    <property type="match status" value="1"/>
</dbReference>
<evidence type="ECO:0000256" key="58">
    <source>
        <dbReference type="ARBA" id="ARBA00049263"/>
    </source>
</evidence>
<evidence type="ECO:0000256" key="18">
    <source>
        <dbReference type="ARBA" id="ARBA00023002"/>
    </source>
</evidence>
<evidence type="ECO:0000256" key="16">
    <source>
        <dbReference type="ARBA" id="ARBA00022898"/>
    </source>
</evidence>
<dbReference type="InterPro" id="IPR014031">
    <property type="entry name" value="Ketoacyl_synth_C"/>
</dbReference>
<comment type="catalytic activity">
    <reaction evidence="60">
        <text>3-oxooctanoyl-[ACP] + NADPH + H(+) = (3R)-hydroxyoctanoyl-[ACP] + NADP(+)</text>
        <dbReference type="Rhea" id="RHEA:41840"/>
        <dbReference type="Rhea" id="RHEA-COMP:9633"/>
        <dbReference type="Rhea" id="RHEA-COMP:9634"/>
        <dbReference type="ChEBI" id="CHEBI:15378"/>
        <dbReference type="ChEBI" id="CHEBI:57783"/>
        <dbReference type="ChEBI" id="CHEBI:58349"/>
        <dbReference type="ChEBI" id="CHEBI:78460"/>
        <dbReference type="ChEBI" id="CHEBI:78461"/>
    </reaction>
    <physiologicalReaction direction="left-to-right" evidence="60">
        <dbReference type="Rhea" id="RHEA:41841"/>
    </physiologicalReaction>
</comment>
<evidence type="ECO:0000256" key="53">
    <source>
        <dbReference type="ARBA" id="ARBA00048704"/>
    </source>
</evidence>
<evidence type="ECO:0000256" key="52">
    <source>
        <dbReference type="ARBA" id="ARBA00048691"/>
    </source>
</evidence>
<dbReference type="InterPro" id="IPR014030">
    <property type="entry name" value="Ketoacyl_synth_N"/>
</dbReference>
<dbReference type="InterPro" id="IPR042104">
    <property type="entry name" value="PKS_dehydratase_sf"/>
</dbReference>
<dbReference type="GO" id="GO:0006633">
    <property type="term" value="P:fatty acid biosynthetic process"/>
    <property type="evidence" value="ECO:0007669"/>
    <property type="project" value="UniProtKB-KW"/>
</dbReference>
<comment type="pathway">
    <text evidence="1">Lipid metabolism.</text>
</comment>
<evidence type="ECO:0000256" key="3">
    <source>
        <dbReference type="ARBA" id="ARBA00012480"/>
    </source>
</evidence>
<keyword evidence="21" id="KW-0275">Fatty acid biosynthesis</keyword>
<keyword evidence="19" id="KW-0520">NAD</keyword>
<comment type="catalytic activity">
    <reaction evidence="50">
        <text>3-oxohexanoyl-[ACP] + NADPH + H(+) = (3R)-hydroxyhexanoyl-[ACP] + NADP(+)</text>
        <dbReference type="Rhea" id="RHEA:41824"/>
        <dbReference type="Rhea" id="RHEA-COMP:9629"/>
        <dbReference type="Rhea" id="RHEA-COMP:9630"/>
        <dbReference type="ChEBI" id="CHEBI:15378"/>
        <dbReference type="ChEBI" id="CHEBI:57783"/>
        <dbReference type="ChEBI" id="CHEBI:58349"/>
        <dbReference type="ChEBI" id="CHEBI:78456"/>
        <dbReference type="ChEBI" id="CHEBI:78457"/>
    </reaction>
    <physiologicalReaction direction="left-to-right" evidence="50">
        <dbReference type="Rhea" id="RHEA:41825"/>
    </physiologicalReaction>
</comment>
<keyword evidence="70" id="KW-1185">Reference proteome</keyword>
<dbReference type="InterPro" id="IPR036291">
    <property type="entry name" value="NAD(P)-bd_dom_sf"/>
</dbReference>
<dbReference type="GO" id="GO:0004312">
    <property type="term" value="F:fatty acid synthase activity"/>
    <property type="evidence" value="ECO:0007669"/>
    <property type="project" value="UniProtKB-EC"/>
</dbReference>
<evidence type="ECO:0000256" key="29">
    <source>
        <dbReference type="ARBA" id="ARBA00023399"/>
    </source>
</evidence>
<comment type="catalytic activity">
    <reaction evidence="36">
        <text>a (3R)-hydroxyacyl-[ACP] + NADP(+) = a 3-oxoacyl-[ACP] + NADPH + H(+)</text>
        <dbReference type="Rhea" id="RHEA:17397"/>
        <dbReference type="Rhea" id="RHEA-COMP:9916"/>
        <dbReference type="Rhea" id="RHEA-COMP:9945"/>
        <dbReference type="ChEBI" id="CHEBI:15378"/>
        <dbReference type="ChEBI" id="CHEBI:57783"/>
        <dbReference type="ChEBI" id="CHEBI:58349"/>
        <dbReference type="ChEBI" id="CHEBI:78776"/>
        <dbReference type="ChEBI" id="CHEBI:78827"/>
        <dbReference type="EC" id="1.1.1.100"/>
    </reaction>
    <physiologicalReaction direction="right-to-left" evidence="36">
        <dbReference type="Rhea" id="RHEA:17399"/>
    </physiologicalReaction>
</comment>
<dbReference type="CDD" id="cd05195">
    <property type="entry name" value="enoyl_red"/>
    <property type="match status" value="1"/>
</dbReference>
<dbReference type="CDD" id="cd08954">
    <property type="entry name" value="KR_1_FAS_SDR_x"/>
    <property type="match status" value="1"/>
</dbReference>
<dbReference type="SMART" id="SM00829">
    <property type="entry name" value="PKS_ER"/>
    <property type="match status" value="1"/>
</dbReference>
<dbReference type="InterPro" id="IPR001031">
    <property type="entry name" value="Thioesterase"/>
</dbReference>
<comment type="catalytic activity">
    <reaction evidence="24">
        <text>(3R)-hydroxydodecanoyl-[ACP] = (2E)-dodecenoyl-[ACP] + H2O</text>
        <dbReference type="Rhea" id="RHEA:41876"/>
        <dbReference type="Rhea" id="RHEA-COMP:9642"/>
        <dbReference type="Rhea" id="RHEA-COMP:9643"/>
        <dbReference type="ChEBI" id="CHEBI:15377"/>
        <dbReference type="ChEBI" id="CHEBI:78470"/>
        <dbReference type="ChEBI" id="CHEBI:78472"/>
    </reaction>
    <physiologicalReaction direction="left-to-right" evidence="24">
        <dbReference type="Rhea" id="RHEA:41877"/>
    </physiologicalReaction>
</comment>
<evidence type="ECO:0000256" key="60">
    <source>
        <dbReference type="ARBA" id="ARBA00049422"/>
    </source>
</evidence>
<evidence type="ECO:0000259" key="66">
    <source>
        <dbReference type="PROSITE" id="PS50075"/>
    </source>
</evidence>
<dbReference type="SUPFAM" id="SSF53474">
    <property type="entry name" value="alpha/beta-Hydrolases"/>
    <property type="match status" value="1"/>
</dbReference>
<evidence type="ECO:0000256" key="48">
    <source>
        <dbReference type="ARBA" id="ARBA00048420"/>
    </source>
</evidence>
<evidence type="ECO:0000256" key="59">
    <source>
        <dbReference type="ARBA" id="ARBA00049414"/>
    </source>
</evidence>
<dbReference type="Pfam" id="PF00698">
    <property type="entry name" value="Acyl_transf_1"/>
    <property type="match status" value="1"/>
</dbReference>
<dbReference type="Pfam" id="PF00109">
    <property type="entry name" value="ketoacyl-synt"/>
    <property type="match status" value="1"/>
</dbReference>
<comment type="caution">
    <text evidence="69">The sequence shown here is derived from an EMBL/GenBank/DDBJ whole genome shotgun (WGS) entry which is preliminary data.</text>
</comment>
<dbReference type="Gene3D" id="3.40.47.10">
    <property type="match status" value="1"/>
</dbReference>
<dbReference type="Gene3D" id="3.10.129.110">
    <property type="entry name" value="Polyketide synthase dehydratase"/>
    <property type="match status" value="1"/>
</dbReference>
<dbReference type="InterPro" id="IPR029058">
    <property type="entry name" value="AB_hydrolase_fold"/>
</dbReference>
<keyword evidence="9" id="KW-0444">Lipid biosynthesis</keyword>
<dbReference type="CDD" id="cd00833">
    <property type="entry name" value="PKS"/>
    <property type="match status" value="1"/>
</dbReference>
<feature type="domain" description="PKS/mFAS DH" evidence="68">
    <location>
        <begin position="925"/>
        <end position="1190"/>
    </location>
</feature>
<keyword evidence="16" id="KW-0663">Pyridoxal phosphate</keyword>
<evidence type="ECO:0000256" key="7">
    <source>
        <dbReference type="ARBA" id="ARBA00018769"/>
    </source>
</evidence>
<gene>
    <name evidence="69" type="ORF">DdX_09000</name>
</gene>
<evidence type="ECO:0000256" key="19">
    <source>
        <dbReference type="ARBA" id="ARBA00023027"/>
    </source>
</evidence>
<keyword evidence="20" id="KW-0443">Lipid metabolism</keyword>
<dbReference type="GO" id="GO:0004313">
    <property type="term" value="F:[acyl-carrier-protein] S-acetyltransferase activity"/>
    <property type="evidence" value="ECO:0007669"/>
    <property type="project" value="UniProtKB-EC"/>
</dbReference>
<dbReference type="GO" id="GO:0031177">
    <property type="term" value="F:phosphopantetheine binding"/>
    <property type="evidence" value="ECO:0007669"/>
    <property type="project" value="InterPro"/>
</dbReference>
<evidence type="ECO:0000256" key="6">
    <source>
        <dbReference type="ARBA" id="ARBA00013191"/>
    </source>
</evidence>
<dbReference type="InterPro" id="IPR016039">
    <property type="entry name" value="Thiolase-like"/>
</dbReference>
<dbReference type="InterPro" id="IPR020841">
    <property type="entry name" value="PKS_Beta-ketoAc_synthase_dom"/>
</dbReference>
<dbReference type="InterPro" id="IPR029063">
    <property type="entry name" value="SAM-dependent_MTases_sf"/>
</dbReference>
<dbReference type="PANTHER" id="PTHR43775:SF7">
    <property type="entry name" value="FATTY ACID SYNTHASE"/>
    <property type="match status" value="1"/>
</dbReference>
<dbReference type="Proteomes" id="UP001201812">
    <property type="component" value="Unassembled WGS sequence"/>
</dbReference>
<dbReference type="Pfam" id="PF02801">
    <property type="entry name" value="Ketoacyl-synt_C"/>
    <property type="match status" value="1"/>
</dbReference>
<evidence type="ECO:0000256" key="37">
    <source>
        <dbReference type="ARBA" id="ARBA00047440"/>
    </source>
</evidence>
<comment type="catalytic activity">
    <reaction evidence="35">
        <text>hexanoyl-[ACP] + malonyl-[ACP] + H(+) = 3-oxooctanoyl-[ACP] + holo-[ACP] + CO2</text>
        <dbReference type="Rhea" id="RHEA:41836"/>
        <dbReference type="Rhea" id="RHEA-COMP:9623"/>
        <dbReference type="Rhea" id="RHEA-COMP:9632"/>
        <dbReference type="Rhea" id="RHEA-COMP:9633"/>
        <dbReference type="Rhea" id="RHEA-COMP:9685"/>
        <dbReference type="ChEBI" id="CHEBI:15378"/>
        <dbReference type="ChEBI" id="CHEBI:16526"/>
        <dbReference type="ChEBI" id="CHEBI:64479"/>
        <dbReference type="ChEBI" id="CHEBI:78449"/>
        <dbReference type="ChEBI" id="CHEBI:78459"/>
        <dbReference type="ChEBI" id="CHEBI:78460"/>
    </reaction>
    <physiologicalReaction direction="left-to-right" evidence="35">
        <dbReference type="Rhea" id="RHEA:41837"/>
    </physiologicalReaction>
</comment>
<evidence type="ECO:0000256" key="36">
    <source>
        <dbReference type="ARBA" id="ARBA00047400"/>
    </source>
</evidence>
<accession>A0AAD4N0G0</accession>
<comment type="catalytic activity">
    <reaction evidence="25">
        <text>(3R)-hydroxyhexanoyl-[ACP] = (2E)-hexenoyl-[ACP] + H2O</text>
        <dbReference type="Rhea" id="RHEA:41828"/>
        <dbReference type="Rhea" id="RHEA-COMP:9630"/>
        <dbReference type="Rhea" id="RHEA-COMP:9631"/>
        <dbReference type="ChEBI" id="CHEBI:15377"/>
        <dbReference type="ChEBI" id="CHEBI:78457"/>
        <dbReference type="ChEBI" id="CHEBI:78458"/>
    </reaction>
    <physiologicalReaction direction="left-to-right" evidence="25">
        <dbReference type="Rhea" id="RHEA:41829"/>
    </physiologicalReaction>
</comment>
<dbReference type="SUPFAM" id="SSF50129">
    <property type="entry name" value="GroES-like"/>
    <property type="match status" value="1"/>
</dbReference>
<evidence type="ECO:0000256" key="10">
    <source>
        <dbReference type="ARBA" id="ARBA00022553"/>
    </source>
</evidence>
<dbReference type="PROSITE" id="PS52019">
    <property type="entry name" value="PKS_MFAS_DH"/>
    <property type="match status" value="1"/>
</dbReference>
<dbReference type="SMART" id="SM00822">
    <property type="entry name" value="PKS_KR"/>
    <property type="match status" value="1"/>
</dbReference>
<keyword evidence="17" id="KW-0007">Acetylation</keyword>
<dbReference type="SMART" id="SM00827">
    <property type="entry name" value="PKS_AT"/>
    <property type="match status" value="1"/>
</dbReference>
<dbReference type="Gene3D" id="1.10.1200.10">
    <property type="entry name" value="ACP-like"/>
    <property type="match status" value="1"/>
</dbReference>
<dbReference type="FunFam" id="3.90.180.10:FF:000015">
    <property type="entry name" value="Fatty acid synthase"/>
    <property type="match status" value="1"/>
</dbReference>
<feature type="active site" description="Proton donor; for dehydratase activity" evidence="64">
    <location>
        <position position="1111"/>
    </location>
</feature>
<dbReference type="InterPro" id="IPR020843">
    <property type="entry name" value="ER"/>
</dbReference>
<reference evidence="69" key="1">
    <citation type="submission" date="2022-01" db="EMBL/GenBank/DDBJ databases">
        <title>Genome Sequence Resource for Two Populations of Ditylenchus destructor, the Migratory Endoparasitic Phytonematode.</title>
        <authorList>
            <person name="Zhang H."/>
            <person name="Lin R."/>
            <person name="Xie B."/>
        </authorList>
    </citation>
    <scope>NUCLEOTIDE SEQUENCE</scope>
    <source>
        <strain evidence="69">BazhouSP</strain>
    </source>
</reference>
<evidence type="ECO:0000256" key="1">
    <source>
        <dbReference type="ARBA" id="ARBA00005189"/>
    </source>
</evidence>
<comment type="catalytic activity">
    <reaction evidence="58">
        <text>3-oxododecanoyl-[ACP] + NADPH + H(+) = (3R)-hydroxydodecanoyl-[ACP] + NADP(+)</text>
        <dbReference type="Rhea" id="RHEA:41872"/>
        <dbReference type="Rhea" id="RHEA-COMP:9641"/>
        <dbReference type="Rhea" id="RHEA-COMP:9642"/>
        <dbReference type="ChEBI" id="CHEBI:15378"/>
        <dbReference type="ChEBI" id="CHEBI:57783"/>
        <dbReference type="ChEBI" id="CHEBI:58349"/>
        <dbReference type="ChEBI" id="CHEBI:78469"/>
        <dbReference type="ChEBI" id="CHEBI:78470"/>
    </reaction>
    <physiologicalReaction direction="left-to-right" evidence="58">
        <dbReference type="Rhea" id="RHEA:41873"/>
    </physiologicalReaction>
</comment>
<keyword evidence="22" id="KW-0511">Multifunctional enzyme</keyword>
<comment type="catalytic activity">
    <reaction evidence="53">
        <text>hexadecanoyl-[ACP] + H2O = hexadecanoate + holo-[ACP] + H(+)</text>
        <dbReference type="Rhea" id="RHEA:41932"/>
        <dbReference type="Rhea" id="RHEA-COMP:9652"/>
        <dbReference type="Rhea" id="RHEA-COMP:9685"/>
        <dbReference type="ChEBI" id="CHEBI:7896"/>
        <dbReference type="ChEBI" id="CHEBI:15377"/>
        <dbReference type="ChEBI" id="CHEBI:15378"/>
        <dbReference type="ChEBI" id="CHEBI:64479"/>
        <dbReference type="ChEBI" id="CHEBI:78483"/>
        <dbReference type="EC" id="3.1.2.14"/>
    </reaction>
    <physiologicalReaction direction="left-to-right" evidence="53">
        <dbReference type="Rhea" id="RHEA:41933"/>
    </physiologicalReaction>
</comment>
<evidence type="ECO:0000256" key="17">
    <source>
        <dbReference type="ARBA" id="ARBA00022990"/>
    </source>
</evidence>
<feature type="compositionally biased region" description="Low complexity" evidence="65">
    <location>
        <begin position="17"/>
        <end position="38"/>
    </location>
</feature>
<sequence length="2646" mass="294258">MDSDNGLDRQSEELEGGEQSLSSGWERVSNSISNDSMGSSGGLEDTSPNAPFWRDQEEIVITGVSGRFPRSDNVQQFADLLLAGEDLVTEDDLRWPPGLYDLPKRHGKLKELKKFDAQAFSVTPKQANYMDPQVRILLEVAYEAIIDAGLNPTELRGSKTGVFVGCSASETGGALTQDPEQVTGYTLTGCVRSMFSNRISYTFDLRGPSFSVDTACSSSLLALQLAVDAIRQDQCDAAIVAGAHLTLTPTAALQFLKLGMLSSAGSCRSFDQSGDGYCRTEGIAAIVLQRHSVAKRIYATVVHAKSNTDGYKEQGITFPLGERQAVLLEEVYREASVDPNQVKYVETHGTGTKVGDPQEAYAITQTFCTNRTEPLLIGSVKSNMGHAEPASGLCSLTKIIIAIERGIIPPNLHFKEANEYIEGLKDGSLKVVSEPTPFPGGVVGVNSFGFGGSNTHAILRAVTPQERKAQLQRAPVPKPGFAKILLYSGRTKEGVQNIFENVQQHVENYYLQQLLSAQSNIPPKETPFRGYIIFNRESLPTPENGKPSEIVEPLLDIQKVPITEPRPIWFVYSGMGSQWPGMARKLMTIPIFNESLKASSETLKEFGLDVYKMLNNSDPAQYKGNTMNCMLAITAIQIALTDTLHEMGIVPDGILGHSTGEMGCGYADGGLTREQTMKLAYHRGNTIMNSKTPIKGAMAAVGLTWEEAKKRCPEGVVPACHNGQDSVTISGDGAKVEELCAQLQKEEIFAKTVDSSGIPFHSPGMLQVKDAMLAAFRTVVKEPKQRSSKWVSTSVPEEQWDDDVAMYCSADYHTNNACSPVLFYEALQKIPPNAITIEIAPHALMSAILRRNLQKTCTNVGLMNNKAENELESFLQALGKIYQAGATIHVEKLYPQAPLPVPNGTPMISPMWRWDHSQDWPVVDGRLAGMGSSGSVPASASYTIDPFASDSKETYLLDHCIDGRVLYPFTGHMVLAWKTLCKLRGVDFQKTPVILENINVFNATILSKPIKLDVIITPGHGDFEILDGDQLAASGRITIAEDSRPFYYADLNTIETSKIAERIELDTEDAYKEFLLRGYEYGQAFRGIYRTCNSGERGTLYWTGNWVTFLDSLLQTALLAERADTLRLPTRVRYLRIDPVKHLECVEERDGIQVVELRNDIATNGCVAGGVECCDLTAHTVQRRMQTSGQLYLEKLYFVKHFDDEALADFPRSRQFLVDYHTVLLTILNNGLRKWNDSGVFRKLQNGKHLEKAYKTISKQVKQKVDENMYNKFLGDSKCPLAAALDELFKISPATQDFEQALINKVKSVYKSFDSDKFWAAAMVNDRLLKSLQDICIENSAGHRNKFCGVELTSTEQLKHCVTGAASHPLLELEWACAGPNVDDLDEITLSQMGVQRFKLDLDAPGEPKLNPDMKSFDYLFLDRVLCKKADPVEYLKKCAPMLRDDGMIIVNEPTQHYEISLIVDAFRGVQLSTVDNNSHTRQYGTYFTRSQLEEVFEQAGYRLCIRQTDPICCTTIYLIRKIPTQQREPAIVDIDDVKEFTWIEPLQKVIEERLNEPDYKTVWLSSTAVRNNGALGTALCFVEENLKFNRFRTLADISVKRENRSGPPKISLEQPEVQAMLQKDMHANNYRDGVWGSVRHIVVKEDEAHSYKMVEHAFINTLVRGDVSSLTWVESSNQYFEYIQERLPNHELCSVYYAAVNFRDVMLAYGRLPPDAIPGQFADRECLLGMEFSGRLKDGTRVMGILPAQALATSVVCNTEYTWKVPDYWSLQEAATVPVVYATAYYALVMRGRIKKGDRVLIHGGTGGVGQAAITIALQYGCEVYTTVGSKEKREFLKARFPQLKDESFANSRSSDFEQHIRHQTRGRGVDVVLNSLAHEMLQASVRCLAQHGRFLEIGKVDLAQNSALGMAVFLKNVTFHGILLDAIMDQTVGNKEDWLECAKLLEEGINSGVVKPLASTIFSSDKAEEAFRFMSAGKHKGKVLIEIRPDENKLHVYLITGGLGGFGLELAQWLINRGARKLVLTSRTGIRSGYQARCVHFWRRMKISVQVSTLNISKKEDAYELIRSCREIGPLGGVFHLAMVLRDCLFENQNVQNFKDAAEAKYYGTLNLDEATRQCCKETLRWFIVFSSITAGRGNAGQTNYGWSNSTMERIIEQRREDGYPGVAIQWGAIGDVGVILENMGDNNTVVGGTLPQRMPSCLASLDLFLSWDHPIVSSYVKADTGGKKSGGGGNLLQTIAHILGVHDVSQLNPDANLGDLGLDSLMGVEIKQALERDYDITLSMKEIRTLTLNKLQRLAESGGQSSTPLQNDAELEMKREVEREAMQNTAKVLEQQMGQLFKMRVDVNDLDPEKIVVKCNKAETGPITFFVHPIEGIWSPLARVTAKCNFPAYCFQYTRAVPDDSIESVADTYIREMKKIQPEGPYRLVGYSYGACIGFEMACRLQASDGDKSVEKLILLDGSHLYMQTYRNVYRMAFGVTGDTLVNNPLFESEVLCAMTLRFANVDYKKFRVEMLQLSGFKERVKKVVDTTMKTGFFKNADTVAFACEAMRSKFLMADKYKPQRNFKGHITLIRAEQGAAREEDVGRDYGISKVAETSQVCVVTGDHDSIVQGKRHADTVKIINAIIANEQVPDVTAPAAKQ</sequence>
<comment type="catalytic activity">
    <reaction evidence="26">
        <text>(3R)-hydroxydecanoyl-[ACP] = (2E)-decenoyl-[ACP] + H2O</text>
        <dbReference type="Rhea" id="RHEA:41860"/>
        <dbReference type="Rhea" id="RHEA-COMP:9638"/>
        <dbReference type="Rhea" id="RHEA-COMP:9639"/>
        <dbReference type="ChEBI" id="CHEBI:15377"/>
        <dbReference type="ChEBI" id="CHEBI:78466"/>
        <dbReference type="ChEBI" id="CHEBI:78467"/>
    </reaction>
    <physiologicalReaction direction="left-to-right" evidence="26">
        <dbReference type="Rhea" id="RHEA:41861"/>
    </physiologicalReaction>
</comment>
<proteinExistence type="predicted"/>
<evidence type="ECO:0000256" key="15">
    <source>
        <dbReference type="ARBA" id="ARBA00022857"/>
    </source>
</evidence>
<evidence type="ECO:0000256" key="63">
    <source>
        <dbReference type="ARBA" id="ARBA00049533"/>
    </source>
</evidence>
<dbReference type="EMBL" id="JAKKPZ010000015">
    <property type="protein sequence ID" value="KAI1713485.1"/>
    <property type="molecule type" value="Genomic_DNA"/>
</dbReference>
<evidence type="ECO:0000256" key="38">
    <source>
        <dbReference type="ARBA" id="ARBA00047451"/>
    </source>
</evidence>
<feature type="compositionally biased region" description="Basic and acidic residues" evidence="65">
    <location>
        <begin position="1"/>
        <end position="12"/>
    </location>
</feature>
<comment type="catalytic activity">
    <reaction evidence="39">
        <text>(2E)-butenoyl-[ACP] + NADPH + H(+) = butanoyl-[ACP] + NADP(+)</text>
        <dbReference type="Rhea" id="RHEA:41812"/>
        <dbReference type="Rhea" id="RHEA-COMP:9627"/>
        <dbReference type="Rhea" id="RHEA-COMP:9628"/>
        <dbReference type="ChEBI" id="CHEBI:15378"/>
        <dbReference type="ChEBI" id="CHEBI:57783"/>
        <dbReference type="ChEBI" id="CHEBI:58349"/>
        <dbReference type="ChEBI" id="CHEBI:78453"/>
        <dbReference type="ChEBI" id="CHEBI:78454"/>
    </reaction>
    <physiologicalReaction direction="left-to-right" evidence="39">
        <dbReference type="Rhea" id="RHEA:41813"/>
    </physiologicalReaction>
</comment>
<evidence type="ECO:0000256" key="14">
    <source>
        <dbReference type="ARBA" id="ARBA00022832"/>
    </source>
</evidence>
<comment type="catalytic activity">
    <reaction evidence="30">
        <text>(3R)-hydroxyhexadecanoyl-[ACP] = (2E)-hexadecenoyl-[ACP] + H2O</text>
        <dbReference type="Rhea" id="RHEA:41908"/>
        <dbReference type="Rhea" id="RHEA-COMP:9650"/>
        <dbReference type="Rhea" id="RHEA-COMP:9651"/>
        <dbReference type="ChEBI" id="CHEBI:15377"/>
        <dbReference type="ChEBI" id="CHEBI:78480"/>
        <dbReference type="ChEBI" id="CHEBI:78481"/>
    </reaction>
    <physiologicalReaction direction="left-to-right" evidence="30">
        <dbReference type="Rhea" id="RHEA:41909"/>
    </physiologicalReaction>
</comment>
<dbReference type="Gene3D" id="1.10.1470.20">
    <property type="entry name" value="Fatty acid synthase, domain 2"/>
    <property type="match status" value="1"/>
</dbReference>
<comment type="catalytic activity">
    <reaction evidence="55">
        <text>(2E)-octadecenoyl-[ACP] + NADPH + H(+) = octadecanoyl-[ACP] + NADP(+)</text>
        <dbReference type="Rhea" id="RHEA:41928"/>
        <dbReference type="Rhea" id="RHEA-COMP:9655"/>
        <dbReference type="Rhea" id="RHEA-COMP:9656"/>
        <dbReference type="ChEBI" id="CHEBI:15378"/>
        <dbReference type="ChEBI" id="CHEBI:57783"/>
        <dbReference type="ChEBI" id="CHEBI:58349"/>
        <dbReference type="ChEBI" id="CHEBI:78489"/>
        <dbReference type="ChEBI" id="CHEBI:78495"/>
    </reaction>
    <physiologicalReaction direction="left-to-right" evidence="55">
        <dbReference type="Rhea" id="RHEA:41929"/>
    </physiologicalReaction>
</comment>
<evidence type="ECO:0000256" key="55">
    <source>
        <dbReference type="ARBA" id="ARBA00049019"/>
    </source>
</evidence>
<evidence type="ECO:0000256" key="57">
    <source>
        <dbReference type="ARBA" id="ARBA00049171"/>
    </source>
</evidence>
<evidence type="ECO:0000256" key="34">
    <source>
        <dbReference type="ARBA" id="ARBA00047300"/>
    </source>
</evidence>
<dbReference type="FunFam" id="1.10.1200.10:FF:000013">
    <property type="entry name" value="Fatty acid synthase"/>
    <property type="match status" value="1"/>
</dbReference>
<dbReference type="Gene3D" id="3.40.50.150">
    <property type="entry name" value="Vaccinia Virus protein VP39"/>
    <property type="match status" value="1"/>
</dbReference>
<comment type="catalytic activity">
    <reaction evidence="41">
        <text>(2E)-hexadecenoyl-[ACP] + NADPH + H(+) = hexadecanoyl-[ACP] + NADP(+)</text>
        <dbReference type="Rhea" id="RHEA:41912"/>
        <dbReference type="Rhea" id="RHEA-COMP:9651"/>
        <dbReference type="Rhea" id="RHEA-COMP:9652"/>
        <dbReference type="ChEBI" id="CHEBI:15378"/>
        <dbReference type="ChEBI" id="CHEBI:57783"/>
        <dbReference type="ChEBI" id="CHEBI:58349"/>
        <dbReference type="ChEBI" id="CHEBI:78481"/>
        <dbReference type="ChEBI" id="CHEBI:78483"/>
    </reaction>
    <physiologicalReaction direction="left-to-right" evidence="41">
        <dbReference type="Rhea" id="RHEA:41913"/>
    </physiologicalReaction>
</comment>
<comment type="catalytic activity">
    <reaction evidence="44">
        <text>acetyl-[ACP] + malonyl-[ACP] + H(+) = 3-oxobutanoyl-[ACP] + holo-[ACP] + CO2</text>
        <dbReference type="Rhea" id="RHEA:41800"/>
        <dbReference type="Rhea" id="RHEA-COMP:9621"/>
        <dbReference type="Rhea" id="RHEA-COMP:9623"/>
        <dbReference type="Rhea" id="RHEA-COMP:9625"/>
        <dbReference type="Rhea" id="RHEA-COMP:9685"/>
        <dbReference type="ChEBI" id="CHEBI:15378"/>
        <dbReference type="ChEBI" id="CHEBI:16526"/>
        <dbReference type="ChEBI" id="CHEBI:64479"/>
        <dbReference type="ChEBI" id="CHEBI:78446"/>
        <dbReference type="ChEBI" id="CHEBI:78449"/>
        <dbReference type="ChEBI" id="CHEBI:78450"/>
    </reaction>
    <physiologicalReaction direction="left-to-right" evidence="44">
        <dbReference type="Rhea" id="RHEA:41801"/>
    </physiologicalReaction>
</comment>
<evidence type="ECO:0000256" key="41">
    <source>
        <dbReference type="ARBA" id="ARBA00047810"/>
    </source>
</evidence>
<comment type="catalytic activity">
    <reaction evidence="23">
        <text>(3R)-hydroxyoctanoyl-[ACP] = (2E)-octenoyl-[ACP] + H2O</text>
        <dbReference type="Rhea" id="RHEA:41844"/>
        <dbReference type="Rhea" id="RHEA-COMP:9634"/>
        <dbReference type="Rhea" id="RHEA-COMP:9635"/>
        <dbReference type="ChEBI" id="CHEBI:15377"/>
        <dbReference type="ChEBI" id="CHEBI:78461"/>
        <dbReference type="ChEBI" id="CHEBI:78462"/>
    </reaction>
    <physiologicalReaction direction="left-to-right" evidence="23">
        <dbReference type="Rhea" id="RHEA:41845"/>
    </physiologicalReaction>
</comment>
<evidence type="ECO:0000256" key="11">
    <source>
        <dbReference type="ARBA" id="ARBA00022679"/>
    </source>
</evidence>
<comment type="catalytic activity">
    <reaction evidence="63">
        <text>octanoyl-[ACP] + malonyl-[ACP] + H(+) = 3-oxodecanoyl-[ACP] + holo-[ACP] + CO2</text>
        <dbReference type="Rhea" id="RHEA:41852"/>
        <dbReference type="Rhea" id="RHEA-COMP:9623"/>
        <dbReference type="Rhea" id="RHEA-COMP:9636"/>
        <dbReference type="Rhea" id="RHEA-COMP:9637"/>
        <dbReference type="Rhea" id="RHEA-COMP:9685"/>
        <dbReference type="ChEBI" id="CHEBI:15378"/>
        <dbReference type="ChEBI" id="CHEBI:16526"/>
        <dbReference type="ChEBI" id="CHEBI:64479"/>
        <dbReference type="ChEBI" id="CHEBI:78449"/>
        <dbReference type="ChEBI" id="CHEBI:78463"/>
        <dbReference type="ChEBI" id="CHEBI:78464"/>
    </reaction>
    <physiologicalReaction direction="left-to-right" evidence="63">
        <dbReference type="Rhea" id="RHEA:41853"/>
    </physiologicalReaction>
</comment>
<keyword evidence="15" id="KW-0521">NADP</keyword>
<dbReference type="InterPro" id="IPR049391">
    <property type="entry name" value="FAS_pseudo-KR"/>
</dbReference>
<evidence type="ECO:0000256" key="49">
    <source>
        <dbReference type="ARBA" id="ARBA00048506"/>
    </source>
</evidence>
<evidence type="ECO:0000256" key="23">
    <source>
        <dbReference type="ARBA" id="ARBA00023332"/>
    </source>
</evidence>
<evidence type="ECO:0000256" key="50">
    <source>
        <dbReference type="ARBA" id="ARBA00048571"/>
    </source>
</evidence>
<dbReference type="SUPFAM" id="SSF52151">
    <property type="entry name" value="FabD/lysophospholipase-like"/>
    <property type="match status" value="1"/>
</dbReference>
<evidence type="ECO:0000256" key="56">
    <source>
        <dbReference type="ARBA" id="ARBA00049109"/>
    </source>
</evidence>
<evidence type="ECO:0000256" key="13">
    <source>
        <dbReference type="ARBA" id="ARBA00022801"/>
    </source>
</evidence>
<comment type="function">
    <text evidence="32">Fatty acid synthetase is a multifunctional enzyme that catalyzes the de novo biosynthesis of long-chain saturated fatty acids starting from acetyl-CoA and malonyl-CoA in the presence of NADPH. This multifunctional protein contains 7 catalytic activities and a site for the binding of the prosthetic group 4'-phosphopantetheine of the acyl carrier protein ([ACP]) domain.</text>
</comment>
<evidence type="ECO:0000256" key="9">
    <source>
        <dbReference type="ARBA" id="ARBA00022516"/>
    </source>
</evidence>
<feature type="region of interest" description="C-terminal hotdog fold" evidence="64">
    <location>
        <begin position="1062"/>
        <end position="1190"/>
    </location>
</feature>
<dbReference type="Gene3D" id="3.90.180.10">
    <property type="entry name" value="Medium-chain alcohol dehydrogenases, catalytic domain"/>
    <property type="match status" value="1"/>
</dbReference>
<evidence type="ECO:0000256" key="30">
    <source>
        <dbReference type="ARBA" id="ARBA00023401"/>
    </source>
</evidence>
<dbReference type="Pfam" id="PF21149">
    <property type="entry name" value="FAS_pseudo-KR"/>
    <property type="match status" value="1"/>
</dbReference>
<evidence type="ECO:0000256" key="65">
    <source>
        <dbReference type="SAM" id="MobiDB-lite"/>
    </source>
</evidence>
<dbReference type="GO" id="GO:0019171">
    <property type="term" value="F:(3R)-hydroxyacyl-[acyl-carrier-protein] dehydratase activity"/>
    <property type="evidence" value="ECO:0007669"/>
    <property type="project" value="UniProtKB-EC"/>
</dbReference>
<dbReference type="InterPro" id="IPR013149">
    <property type="entry name" value="ADH-like_C"/>
</dbReference>
<dbReference type="GO" id="GO:0004316">
    <property type="term" value="F:3-oxoacyl-[acyl-carrier-protein] reductase (NADPH) activity"/>
    <property type="evidence" value="ECO:0007669"/>
    <property type="project" value="UniProtKB-EC"/>
</dbReference>
<evidence type="ECO:0000256" key="39">
    <source>
        <dbReference type="ARBA" id="ARBA00047500"/>
    </source>
</evidence>
<dbReference type="InterPro" id="IPR020806">
    <property type="entry name" value="PKS_PP-bd"/>
</dbReference>
<dbReference type="SMART" id="SM00825">
    <property type="entry name" value="PKS_KS"/>
    <property type="match status" value="1"/>
</dbReference>
<dbReference type="GO" id="GO:0016297">
    <property type="term" value="F:fatty acyl-[ACP] hydrolase activity"/>
    <property type="evidence" value="ECO:0007669"/>
    <property type="project" value="UniProtKB-EC"/>
</dbReference>
<dbReference type="InterPro" id="IPR011032">
    <property type="entry name" value="GroES-like_sf"/>
</dbReference>
<keyword evidence="8" id="KW-0596">Phosphopantetheine</keyword>
<dbReference type="FunFam" id="3.40.50.720:FF:000209">
    <property type="entry name" value="Polyketide synthase Pks12"/>
    <property type="match status" value="1"/>
</dbReference>
<dbReference type="InterPro" id="IPR018201">
    <property type="entry name" value="Ketoacyl_synth_AS"/>
</dbReference>
<comment type="catalytic activity">
    <reaction evidence="45">
        <text>hexadecanoyl-[ACP] + malonyl-[ACP] + H(+) = 3-oxooctadecanoyl-[ACP] + holo-[ACP] + CO2</text>
        <dbReference type="Rhea" id="RHEA:41916"/>
        <dbReference type="Rhea" id="RHEA-COMP:9623"/>
        <dbReference type="Rhea" id="RHEA-COMP:9652"/>
        <dbReference type="Rhea" id="RHEA-COMP:9653"/>
        <dbReference type="Rhea" id="RHEA-COMP:9685"/>
        <dbReference type="ChEBI" id="CHEBI:15378"/>
        <dbReference type="ChEBI" id="CHEBI:16526"/>
        <dbReference type="ChEBI" id="CHEBI:64479"/>
        <dbReference type="ChEBI" id="CHEBI:78449"/>
        <dbReference type="ChEBI" id="CHEBI:78483"/>
        <dbReference type="ChEBI" id="CHEBI:78487"/>
    </reaction>
    <physiologicalReaction direction="left-to-right" evidence="45">
        <dbReference type="Rhea" id="RHEA:41917"/>
    </physiologicalReaction>
</comment>
<dbReference type="Pfam" id="PF00975">
    <property type="entry name" value="Thioesterase"/>
    <property type="match status" value="1"/>
</dbReference>
<comment type="catalytic activity">
    <reaction evidence="40">
        <text>dodecanoyl-[ACP] + malonyl-[ACP] + H(+) = 3-oxotetradecanoyl-[ACP] + holo-[ACP] + CO2</text>
        <dbReference type="Rhea" id="RHEA:41884"/>
        <dbReference type="Rhea" id="RHEA-COMP:9623"/>
        <dbReference type="Rhea" id="RHEA-COMP:9644"/>
        <dbReference type="Rhea" id="RHEA-COMP:9645"/>
        <dbReference type="Rhea" id="RHEA-COMP:9685"/>
        <dbReference type="ChEBI" id="CHEBI:15378"/>
        <dbReference type="ChEBI" id="CHEBI:16526"/>
        <dbReference type="ChEBI" id="CHEBI:64479"/>
        <dbReference type="ChEBI" id="CHEBI:65264"/>
        <dbReference type="ChEBI" id="CHEBI:78449"/>
        <dbReference type="ChEBI" id="CHEBI:78473"/>
    </reaction>
    <physiologicalReaction direction="left-to-right" evidence="40">
        <dbReference type="Rhea" id="RHEA:41885"/>
    </physiologicalReaction>
</comment>
<comment type="catalytic activity">
    <reaction evidence="28">
        <text>(3R)-hydroxytetradecanoyl-[ACP] = (2E)-tetradecenoyl-[ACP] + H2O</text>
        <dbReference type="Rhea" id="RHEA:41892"/>
        <dbReference type="Rhea" id="RHEA-COMP:9646"/>
        <dbReference type="Rhea" id="RHEA-COMP:9647"/>
        <dbReference type="ChEBI" id="CHEBI:15377"/>
        <dbReference type="ChEBI" id="CHEBI:78474"/>
        <dbReference type="ChEBI" id="CHEBI:78475"/>
    </reaction>
    <physiologicalReaction direction="left-to-right" evidence="28">
        <dbReference type="Rhea" id="RHEA:41893"/>
    </physiologicalReaction>
</comment>
<evidence type="ECO:0000256" key="44">
    <source>
        <dbReference type="ARBA" id="ARBA00047961"/>
    </source>
</evidence>
<comment type="catalytic activity">
    <reaction evidence="47">
        <text>tetradecanoyl-[ACP] + H2O = tetradecanoate + holo-[ACP] + H(+)</text>
        <dbReference type="Rhea" id="RHEA:30123"/>
        <dbReference type="Rhea" id="RHEA-COMP:9648"/>
        <dbReference type="Rhea" id="RHEA-COMP:9685"/>
        <dbReference type="ChEBI" id="CHEBI:15377"/>
        <dbReference type="ChEBI" id="CHEBI:15378"/>
        <dbReference type="ChEBI" id="CHEBI:30807"/>
        <dbReference type="ChEBI" id="CHEBI:64479"/>
        <dbReference type="ChEBI" id="CHEBI:78477"/>
        <dbReference type="EC" id="3.1.2.14"/>
    </reaction>
    <physiologicalReaction direction="left-to-right" evidence="47">
        <dbReference type="Rhea" id="RHEA:30124"/>
    </physiologicalReaction>
</comment>
<evidence type="ECO:0000256" key="4">
    <source>
        <dbReference type="ARBA" id="ARBA00012873"/>
    </source>
</evidence>
<dbReference type="PROSITE" id="PS50075">
    <property type="entry name" value="CARRIER"/>
    <property type="match status" value="1"/>
</dbReference>
<evidence type="ECO:0000256" key="62">
    <source>
        <dbReference type="ARBA" id="ARBA00049521"/>
    </source>
</evidence>
<comment type="catalytic activity">
    <reaction evidence="37">
        <text>3-oxodecanoyl-[ACP] + NADPH + H(+) = (3R)-hydroxydecanoyl-[ACP] + NADP(+)</text>
        <dbReference type="Rhea" id="RHEA:41856"/>
        <dbReference type="Rhea" id="RHEA-COMP:9637"/>
        <dbReference type="Rhea" id="RHEA-COMP:9638"/>
        <dbReference type="ChEBI" id="CHEBI:15378"/>
        <dbReference type="ChEBI" id="CHEBI:57783"/>
        <dbReference type="ChEBI" id="CHEBI:58349"/>
        <dbReference type="ChEBI" id="CHEBI:78464"/>
        <dbReference type="ChEBI" id="CHEBI:78466"/>
    </reaction>
    <physiologicalReaction direction="left-to-right" evidence="37">
        <dbReference type="Rhea" id="RHEA:41857"/>
    </physiologicalReaction>
</comment>
<dbReference type="PROSITE" id="PS00606">
    <property type="entry name" value="KS3_1"/>
    <property type="match status" value="1"/>
</dbReference>
<name>A0AAD4N0G0_9BILA</name>
<dbReference type="Gene3D" id="3.40.50.1820">
    <property type="entry name" value="alpha/beta hydrolase"/>
    <property type="match status" value="1"/>
</dbReference>
<dbReference type="Gene3D" id="3.40.366.10">
    <property type="entry name" value="Malonyl-Coenzyme A Acyl Carrier Protein, domain 2"/>
    <property type="match status" value="1"/>
</dbReference>
<evidence type="ECO:0000256" key="64">
    <source>
        <dbReference type="PROSITE-ProRule" id="PRU01363"/>
    </source>
</evidence>
<comment type="catalytic activity">
    <reaction evidence="62">
        <text>(2E)-decenoyl-[ACP] + NADPH + H(+) = decanoyl-[ACP] + NADP(+)</text>
        <dbReference type="Rhea" id="RHEA:41864"/>
        <dbReference type="Rhea" id="RHEA-COMP:9639"/>
        <dbReference type="Rhea" id="RHEA-COMP:9640"/>
        <dbReference type="ChEBI" id="CHEBI:15378"/>
        <dbReference type="ChEBI" id="CHEBI:57783"/>
        <dbReference type="ChEBI" id="CHEBI:58349"/>
        <dbReference type="ChEBI" id="CHEBI:78467"/>
        <dbReference type="ChEBI" id="CHEBI:78468"/>
    </reaction>
    <physiologicalReaction direction="left-to-right" evidence="62">
        <dbReference type="Rhea" id="RHEA:41865"/>
    </physiologicalReaction>
</comment>
<evidence type="ECO:0000256" key="42">
    <source>
        <dbReference type="ARBA" id="ARBA00047897"/>
    </source>
</evidence>
<evidence type="ECO:0000256" key="24">
    <source>
        <dbReference type="ARBA" id="ARBA00023351"/>
    </source>
</evidence>
<evidence type="ECO:0000256" key="51">
    <source>
        <dbReference type="ARBA" id="ARBA00048650"/>
    </source>
</evidence>
<evidence type="ECO:0000259" key="68">
    <source>
        <dbReference type="PROSITE" id="PS52019"/>
    </source>
</evidence>
<dbReference type="InterPro" id="IPR001227">
    <property type="entry name" value="Ac_transferase_dom_sf"/>
</dbReference>
<evidence type="ECO:0000313" key="69">
    <source>
        <dbReference type="EMBL" id="KAI1713485.1"/>
    </source>
</evidence>
<dbReference type="Gene3D" id="3.40.50.720">
    <property type="entry name" value="NAD(P)-binding Rossmann-like Domain"/>
    <property type="match status" value="1"/>
</dbReference>
<dbReference type="EC" id="2.3.1.41" evidence="6"/>
<comment type="catalytic activity">
    <reaction evidence="51">
        <text>a 2,3-saturated acyl-[ACP] + NADP(+) = a (2E)-enoyl-[ACP] + NADPH + H(+)</text>
        <dbReference type="Rhea" id="RHEA:22564"/>
        <dbReference type="Rhea" id="RHEA-COMP:9925"/>
        <dbReference type="Rhea" id="RHEA-COMP:9926"/>
        <dbReference type="ChEBI" id="CHEBI:15378"/>
        <dbReference type="ChEBI" id="CHEBI:57783"/>
        <dbReference type="ChEBI" id="CHEBI:58349"/>
        <dbReference type="ChEBI" id="CHEBI:78784"/>
        <dbReference type="ChEBI" id="CHEBI:78785"/>
        <dbReference type="EC" id="1.3.1.39"/>
    </reaction>
    <physiologicalReaction direction="right-to-left" evidence="51">
        <dbReference type="Rhea" id="RHEA:22566"/>
    </physiologicalReaction>
</comment>
<comment type="catalytic activity">
    <reaction evidence="46">
        <text>(2E)-dodecenoyl-[ACP] + NADPH + H(+) = dodecanoyl-[ACP] + NADP(+)</text>
        <dbReference type="Rhea" id="RHEA:41880"/>
        <dbReference type="Rhea" id="RHEA-COMP:9643"/>
        <dbReference type="Rhea" id="RHEA-COMP:9644"/>
        <dbReference type="ChEBI" id="CHEBI:15378"/>
        <dbReference type="ChEBI" id="CHEBI:57783"/>
        <dbReference type="ChEBI" id="CHEBI:58349"/>
        <dbReference type="ChEBI" id="CHEBI:65264"/>
        <dbReference type="ChEBI" id="CHEBI:78472"/>
    </reaction>
    <physiologicalReaction direction="left-to-right" evidence="46">
        <dbReference type="Rhea" id="RHEA:41881"/>
    </physiologicalReaction>
</comment>
<dbReference type="SUPFAM" id="SSF51735">
    <property type="entry name" value="NAD(P)-binding Rossmann-fold domains"/>
    <property type="match status" value="2"/>
</dbReference>
<dbReference type="InterPro" id="IPR016035">
    <property type="entry name" value="Acyl_Trfase/lysoPLipase"/>
</dbReference>
<dbReference type="GO" id="GO:0004315">
    <property type="term" value="F:3-oxoacyl-[acyl-carrier-protein] synthase activity"/>
    <property type="evidence" value="ECO:0007669"/>
    <property type="project" value="UniProtKB-EC"/>
</dbReference>
<feature type="region of interest" description="N-terminal hotdog fold" evidence="64">
    <location>
        <begin position="925"/>
        <end position="1046"/>
    </location>
</feature>
<dbReference type="EC" id="2.3.1.85" evidence="4"/>
<evidence type="ECO:0000256" key="54">
    <source>
        <dbReference type="ARBA" id="ARBA00048935"/>
    </source>
</evidence>
<keyword evidence="12" id="KW-0702">S-nitrosylation</keyword>
<dbReference type="InterPro" id="IPR009081">
    <property type="entry name" value="PP-bd_ACP"/>
</dbReference>
<evidence type="ECO:0000256" key="43">
    <source>
        <dbReference type="ARBA" id="ARBA00047953"/>
    </source>
</evidence>
<comment type="catalytic activity">
    <reaction evidence="27">
        <text>a (3R)-hydroxyacyl-[ACP] = a (2E)-enoyl-[ACP] + H2O</text>
        <dbReference type="Rhea" id="RHEA:13097"/>
        <dbReference type="Rhea" id="RHEA-COMP:9925"/>
        <dbReference type="Rhea" id="RHEA-COMP:9945"/>
        <dbReference type="ChEBI" id="CHEBI:15377"/>
        <dbReference type="ChEBI" id="CHEBI:78784"/>
        <dbReference type="ChEBI" id="CHEBI:78827"/>
        <dbReference type="EC" id="4.2.1.59"/>
    </reaction>
    <physiologicalReaction direction="left-to-right" evidence="27">
        <dbReference type="Rhea" id="RHEA:13098"/>
    </physiologicalReaction>
</comment>
<evidence type="ECO:0000256" key="26">
    <source>
        <dbReference type="ARBA" id="ARBA00023388"/>
    </source>
</evidence>
<comment type="catalytic activity">
    <reaction evidence="54">
        <text>3-oxotetradecanoyl-[ACP] + NADPH + H(+) = (3R)-hydroxytetradecanoyl-[ACP] + NADP(+)</text>
        <dbReference type="Rhea" id="RHEA:41888"/>
        <dbReference type="Rhea" id="RHEA-COMP:9645"/>
        <dbReference type="Rhea" id="RHEA-COMP:9646"/>
        <dbReference type="ChEBI" id="CHEBI:15378"/>
        <dbReference type="ChEBI" id="CHEBI:57783"/>
        <dbReference type="ChEBI" id="CHEBI:58349"/>
        <dbReference type="ChEBI" id="CHEBI:78473"/>
        <dbReference type="ChEBI" id="CHEBI:78474"/>
    </reaction>
    <physiologicalReaction direction="left-to-right" evidence="54">
        <dbReference type="Rhea" id="RHEA:41889"/>
    </physiologicalReaction>
</comment>
<keyword evidence="18" id="KW-0560">Oxidoreductase</keyword>
<comment type="catalytic activity">
    <reaction evidence="52">
        <text>holo-[ACP] + acetyl-CoA = acetyl-[ACP] + CoA</text>
        <dbReference type="Rhea" id="RHEA:41788"/>
        <dbReference type="Rhea" id="RHEA-COMP:9621"/>
        <dbReference type="Rhea" id="RHEA-COMP:9685"/>
        <dbReference type="ChEBI" id="CHEBI:57287"/>
        <dbReference type="ChEBI" id="CHEBI:57288"/>
        <dbReference type="ChEBI" id="CHEBI:64479"/>
        <dbReference type="ChEBI" id="CHEBI:78446"/>
        <dbReference type="EC" id="2.3.1.38"/>
    </reaction>
    <physiologicalReaction direction="left-to-right" evidence="52">
        <dbReference type="Rhea" id="RHEA:41789"/>
    </physiologicalReaction>
</comment>
<evidence type="ECO:0000256" key="40">
    <source>
        <dbReference type="ARBA" id="ARBA00047578"/>
    </source>
</evidence>
<dbReference type="InterPro" id="IPR016036">
    <property type="entry name" value="Malonyl_transacylase_ACP-bd"/>
</dbReference>
<dbReference type="InterPro" id="IPR057326">
    <property type="entry name" value="KR_dom"/>
</dbReference>
<evidence type="ECO:0000256" key="47">
    <source>
        <dbReference type="ARBA" id="ARBA00048289"/>
    </source>
</evidence>
<dbReference type="GO" id="GO:0141148">
    <property type="term" value="F:enoyl-[acyl-carrier-protein] reductase (NADPH) activity"/>
    <property type="evidence" value="ECO:0007669"/>
    <property type="project" value="UniProtKB-EC"/>
</dbReference>
<comment type="catalytic activity">
    <reaction evidence="43">
        <text>3-oxobutanoyl-[ACP] + NADPH + H(+) = (3R)-hydroxybutanoyl-[ACP] + NADP(+)</text>
        <dbReference type="Rhea" id="RHEA:41804"/>
        <dbReference type="Rhea" id="RHEA-COMP:9625"/>
        <dbReference type="Rhea" id="RHEA-COMP:9626"/>
        <dbReference type="ChEBI" id="CHEBI:15378"/>
        <dbReference type="ChEBI" id="CHEBI:57783"/>
        <dbReference type="ChEBI" id="CHEBI:58349"/>
        <dbReference type="ChEBI" id="CHEBI:78450"/>
        <dbReference type="ChEBI" id="CHEBI:78451"/>
    </reaction>
    <physiologicalReaction direction="left-to-right" evidence="43">
        <dbReference type="Rhea" id="RHEA:41805"/>
    </physiologicalReaction>
</comment>
<evidence type="ECO:0000313" key="70">
    <source>
        <dbReference type="Proteomes" id="UP001201812"/>
    </source>
</evidence>
<evidence type="ECO:0000256" key="35">
    <source>
        <dbReference type="ARBA" id="ARBA00047394"/>
    </source>
</evidence>
<dbReference type="EC" id="1.1.1.100" evidence="5"/>
<feature type="domain" description="Ketosynthase family 3 (KS3)" evidence="67">
    <location>
        <begin position="56"/>
        <end position="461"/>
    </location>
</feature>
<comment type="catalytic activity">
    <reaction evidence="49">
        <text>a fatty acyl-[ACP] + malonyl-[ACP] + H(+) = a 3-oxoacyl-[ACP] + holo-[ACP] + CO2</text>
        <dbReference type="Rhea" id="RHEA:22836"/>
        <dbReference type="Rhea" id="RHEA-COMP:9623"/>
        <dbReference type="Rhea" id="RHEA-COMP:9685"/>
        <dbReference type="Rhea" id="RHEA-COMP:9916"/>
        <dbReference type="Rhea" id="RHEA-COMP:14125"/>
        <dbReference type="ChEBI" id="CHEBI:15378"/>
        <dbReference type="ChEBI" id="CHEBI:16526"/>
        <dbReference type="ChEBI" id="CHEBI:64479"/>
        <dbReference type="ChEBI" id="CHEBI:78449"/>
        <dbReference type="ChEBI" id="CHEBI:78776"/>
        <dbReference type="ChEBI" id="CHEBI:138651"/>
        <dbReference type="EC" id="2.3.1.41"/>
    </reaction>
    <physiologicalReaction direction="left-to-right" evidence="49">
        <dbReference type="Rhea" id="RHEA:22837"/>
    </physiologicalReaction>
</comment>
<comment type="catalytic activity">
    <reaction evidence="29">
        <text>(3R)-hydroxyoctadecanoyl-[ACP] = (2E)-octadecenoyl-[ACP] + H2O</text>
        <dbReference type="Rhea" id="RHEA:41924"/>
        <dbReference type="Rhea" id="RHEA-COMP:9654"/>
        <dbReference type="Rhea" id="RHEA-COMP:9655"/>
        <dbReference type="ChEBI" id="CHEBI:15377"/>
        <dbReference type="ChEBI" id="CHEBI:78488"/>
        <dbReference type="ChEBI" id="CHEBI:78489"/>
    </reaction>
    <physiologicalReaction direction="left-to-right" evidence="29">
        <dbReference type="Rhea" id="RHEA:41925"/>
    </physiologicalReaction>
</comment>
<dbReference type="Pfam" id="PF16197">
    <property type="entry name" value="KAsynt_C_assoc"/>
    <property type="match status" value="1"/>
</dbReference>
<dbReference type="SMART" id="SM00823">
    <property type="entry name" value="PKS_PP"/>
    <property type="match status" value="1"/>
</dbReference>
<comment type="catalytic activity">
    <reaction evidence="38">
        <text>tetradecanoyl-[ACP] + malonyl-[ACP] + H(+) = 3-oxohexadecanoyl-[ACP] + holo-[ACP] + CO2</text>
        <dbReference type="Rhea" id="RHEA:41900"/>
        <dbReference type="Rhea" id="RHEA-COMP:9623"/>
        <dbReference type="Rhea" id="RHEA-COMP:9648"/>
        <dbReference type="Rhea" id="RHEA-COMP:9649"/>
        <dbReference type="Rhea" id="RHEA-COMP:9685"/>
        <dbReference type="ChEBI" id="CHEBI:15378"/>
        <dbReference type="ChEBI" id="CHEBI:16526"/>
        <dbReference type="ChEBI" id="CHEBI:64479"/>
        <dbReference type="ChEBI" id="CHEBI:78449"/>
        <dbReference type="ChEBI" id="CHEBI:78477"/>
        <dbReference type="ChEBI" id="CHEBI:78478"/>
    </reaction>
    <physiologicalReaction direction="left-to-right" evidence="38">
        <dbReference type="Rhea" id="RHEA:41901"/>
    </physiologicalReaction>
</comment>
<comment type="catalytic activity">
    <reaction evidence="34">
        <text>3-oxooctadecanoyl-[ACP] + NADPH + H(+) = (3R)-hydroxyoctadecanoyl-[ACP] + NADP(+)</text>
        <dbReference type="Rhea" id="RHEA:41920"/>
        <dbReference type="Rhea" id="RHEA-COMP:9653"/>
        <dbReference type="Rhea" id="RHEA-COMP:9654"/>
        <dbReference type="ChEBI" id="CHEBI:15378"/>
        <dbReference type="ChEBI" id="CHEBI:57783"/>
        <dbReference type="ChEBI" id="CHEBI:58349"/>
        <dbReference type="ChEBI" id="CHEBI:78487"/>
        <dbReference type="ChEBI" id="CHEBI:78488"/>
    </reaction>
    <physiologicalReaction direction="left-to-right" evidence="34">
        <dbReference type="Rhea" id="RHEA:41921"/>
    </physiologicalReaction>
</comment>
<evidence type="ECO:0000256" key="20">
    <source>
        <dbReference type="ARBA" id="ARBA00023098"/>
    </source>
</evidence>
<keyword evidence="10" id="KW-0597">Phosphoprotein</keyword>
<keyword evidence="11 69" id="KW-0808">Transferase</keyword>
<evidence type="ECO:0000256" key="2">
    <source>
        <dbReference type="ARBA" id="ARBA00012004"/>
    </source>
</evidence>
<keyword evidence="14" id="KW-0276">Fatty acid metabolism</keyword>
<evidence type="ECO:0000256" key="22">
    <source>
        <dbReference type="ARBA" id="ARBA00023268"/>
    </source>
</evidence>
<dbReference type="InterPro" id="IPR036736">
    <property type="entry name" value="ACP-like_sf"/>
</dbReference>
<evidence type="ECO:0000256" key="46">
    <source>
        <dbReference type="ARBA" id="ARBA00048281"/>
    </source>
</evidence>
<dbReference type="InterPro" id="IPR049900">
    <property type="entry name" value="PKS_mFAS_DH"/>
</dbReference>
<dbReference type="SUPFAM" id="SSF55048">
    <property type="entry name" value="Probable ACP-binding domain of malonyl-CoA ACP transacylase"/>
    <property type="match status" value="1"/>
</dbReference>
<comment type="catalytic activity">
    <reaction evidence="56">
        <text>decanoyl-[ACP] + malonyl-[ACP] + H(+) = 3-oxododecanoyl-[ACP] + holo-[ACP] + CO2</text>
        <dbReference type="Rhea" id="RHEA:41868"/>
        <dbReference type="Rhea" id="RHEA-COMP:9623"/>
        <dbReference type="Rhea" id="RHEA-COMP:9640"/>
        <dbReference type="Rhea" id="RHEA-COMP:9641"/>
        <dbReference type="Rhea" id="RHEA-COMP:9685"/>
        <dbReference type="ChEBI" id="CHEBI:15378"/>
        <dbReference type="ChEBI" id="CHEBI:16526"/>
        <dbReference type="ChEBI" id="CHEBI:64479"/>
        <dbReference type="ChEBI" id="CHEBI:78449"/>
        <dbReference type="ChEBI" id="CHEBI:78468"/>
        <dbReference type="ChEBI" id="CHEBI:78469"/>
    </reaction>
    <physiologicalReaction direction="left-to-right" evidence="56">
        <dbReference type="Rhea" id="RHEA:41869"/>
    </physiologicalReaction>
</comment>
<organism evidence="69 70">
    <name type="scientific">Ditylenchus destructor</name>
    <dbReference type="NCBI Taxonomy" id="166010"/>
    <lineage>
        <taxon>Eukaryota</taxon>
        <taxon>Metazoa</taxon>
        <taxon>Ecdysozoa</taxon>
        <taxon>Nematoda</taxon>
        <taxon>Chromadorea</taxon>
        <taxon>Rhabditida</taxon>
        <taxon>Tylenchina</taxon>
        <taxon>Tylenchomorpha</taxon>
        <taxon>Sphaerularioidea</taxon>
        <taxon>Anguinidae</taxon>
        <taxon>Anguininae</taxon>
        <taxon>Ditylenchus</taxon>
    </lineage>
</organism>
<comment type="catalytic activity">
    <reaction evidence="31">
        <text>(3R)-hydroxybutanoyl-[ACP] = (2E)-butenoyl-[ACP] + H2O</text>
        <dbReference type="Rhea" id="RHEA:41808"/>
        <dbReference type="Rhea" id="RHEA-COMP:9626"/>
        <dbReference type="Rhea" id="RHEA-COMP:9627"/>
        <dbReference type="ChEBI" id="CHEBI:15377"/>
        <dbReference type="ChEBI" id="CHEBI:78451"/>
        <dbReference type="ChEBI" id="CHEBI:78453"/>
    </reaction>
    <physiologicalReaction direction="left-to-right" evidence="31">
        <dbReference type="Rhea" id="RHEA:41809"/>
    </physiologicalReaction>
</comment>
<evidence type="ECO:0000256" key="12">
    <source>
        <dbReference type="ARBA" id="ARBA00022799"/>
    </source>
</evidence>
<dbReference type="InterPro" id="IPR032821">
    <property type="entry name" value="PKS_assoc"/>
</dbReference>
<comment type="catalytic activity">
    <reaction evidence="33">
        <text>acetyl-CoA + n malonyl-CoA + 2n NADPH + 2n H(+) = a long-chain fatty acid + (n+1) CoA + n CO2 + 2n NADP(+).</text>
        <dbReference type="EC" id="2.3.1.85"/>
    </reaction>
</comment>
<feature type="region of interest" description="Disordered" evidence="65">
    <location>
        <begin position="1"/>
        <end position="51"/>
    </location>
</feature>
<dbReference type="SUPFAM" id="SSF47336">
    <property type="entry name" value="ACP-like"/>
    <property type="match status" value="1"/>
</dbReference>
<evidence type="ECO:0000256" key="25">
    <source>
        <dbReference type="ARBA" id="ARBA00023373"/>
    </source>
</evidence>
<dbReference type="SUPFAM" id="SSF53901">
    <property type="entry name" value="Thiolase-like"/>
    <property type="match status" value="1"/>
</dbReference>
<evidence type="ECO:0000259" key="67">
    <source>
        <dbReference type="PROSITE" id="PS52004"/>
    </source>
</evidence>
<feature type="active site" description="Proton acceptor; for dehydratase activity" evidence="64">
    <location>
        <position position="959"/>
    </location>
</feature>
<protein>
    <recommendedName>
        <fullName evidence="7">Fatty acid synthase</fullName>
        <ecNumber evidence="5">1.1.1.100</ecNumber>
        <ecNumber evidence="2">1.3.1.39</ecNumber>
        <ecNumber evidence="6">2.3.1.41</ecNumber>
        <ecNumber evidence="4">2.3.1.85</ecNumber>
        <ecNumber evidence="3">3.1.2.14</ecNumber>
    </recommendedName>
</protein>
<evidence type="ECO:0000256" key="31">
    <source>
        <dbReference type="ARBA" id="ARBA00023402"/>
    </source>
</evidence>
<evidence type="ECO:0000256" key="61">
    <source>
        <dbReference type="ARBA" id="ARBA00049449"/>
    </source>
</evidence>
<comment type="catalytic activity">
    <reaction evidence="48">
        <text>(2E)-octenoyl-[ACP] + NADPH + H(+) = octanoyl-[ACP] + NADP(+)</text>
        <dbReference type="Rhea" id="RHEA:41848"/>
        <dbReference type="Rhea" id="RHEA-COMP:9635"/>
        <dbReference type="Rhea" id="RHEA-COMP:9636"/>
        <dbReference type="ChEBI" id="CHEBI:15378"/>
        <dbReference type="ChEBI" id="CHEBI:57783"/>
        <dbReference type="ChEBI" id="CHEBI:58349"/>
        <dbReference type="ChEBI" id="CHEBI:78462"/>
        <dbReference type="ChEBI" id="CHEBI:78463"/>
    </reaction>
    <physiologicalReaction direction="left-to-right" evidence="48">
        <dbReference type="Rhea" id="RHEA:41849"/>
    </physiologicalReaction>
</comment>
<evidence type="ECO:0000256" key="33">
    <source>
        <dbReference type="ARBA" id="ARBA00044883"/>
    </source>
</evidence>
<dbReference type="PROSITE" id="PS52004">
    <property type="entry name" value="KS3_2"/>
    <property type="match status" value="1"/>
</dbReference>
<feature type="domain" description="Carrier" evidence="66">
    <location>
        <begin position="2232"/>
        <end position="2309"/>
    </location>
</feature>
<evidence type="ECO:0000256" key="27">
    <source>
        <dbReference type="ARBA" id="ARBA00023394"/>
    </source>
</evidence>
<dbReference type="Pfam" id="PF00550">
    <property type="entry name" value="PP-binding"/>
    <property type="match status" value="1"/>
</dbReference>
<dbReference type="Gene3D" id="3.30.70.3290">
    <property type="match status" value="1"/>
</dbReference>
<dbReference type="Pfam" id="PF00107">
    <property type="entry name" value="ADH_zinc_N"/>
    <property type="match status" value="1"/>
</dbReference>
<dbReference type="InterPro" id="IPR014043">
    <property type="entry name" value="Acyl_transferase_dom"/>
</dbReference>
<evidence type="ECO:0000256" key="8">
    <source>
        <dbReference type="ARBA" id="ARBA00022450"/>
    </source>
</evidence>
<evidence type="ECO:0000256" key="21">
    <source>
        <dbReference type="ARBA" id="ARBA00023160"/>
    </source>
</evidence>
<evidence type="ECO:0000256" key="45">
    <source>
        <dbReference type="ARBA" id="ARBA00048051"/>
    </source>
</evidence>
<comment type="catalytic activity">
    <reaction evidence="61">
        <text>butanoyl-[ACP] + malonyl-[ACP] + H(+) = 3-oxohexanoyl-[ACP] + holo-[ACP] + CO2</text>
        <dbReference type="Rhea" id="RHEA:41820"/>
        <dbReference type="Rhea" id="RHEA-COMP:9623"/>
        <dbReference type="Rhea" id="RHEA-COMP:9628"/>
        <dbReference type="Rhea" id="RHEA-COMP:9629"/>
        <dbReference type="Rhea" id="RHEA-COMP:9685"/>
        <dbReference type="ChEBI" id="CHEBI:15378"/>
        <dbReference type="ChEBI" id="CHEBI:16526"/>
        <dbReference type="ChEBI" id="CHEBI:64479"/>
        <dbReference type="ChEBI" id="CHEBI:78449"/>
        <dbReference type="ChEBI" id="CHEBI:78454"/>
        <dbReference type="ChEBI" id="CHEBI:78456"/>
    </reaction>
    <physiologicalReaction direction="left-to-right" evidence="61">
        <dbReference type="Rhea" id="RHEA:41821"/>
    </physiologicalReaction>
</comment>